<dbReference type="GO" id="GO:0004672">
    <property type="term" value="F:protein kinase activity"/>
    <property type="evidence" value="ECO:0007669"/>
    <property type="project" value="InterPro"/>
</dbReference>
<dbReference type="PANTHER" id="PTHR38248">
    <property type="entry name" value="FUNK1 6"/>
    <property type="match status" value="1"/>
</dbReference>
<feature type="region of interest" description="Disordered" evidence="1">
    <location>
        <begin position="452"/>
        <end position="486"/>
    </location>
</feature>
<feature type="compositionally biased region" description="Low complexity" evidence="1">
    <location>
        <begin position="14"/>
        <end position="28"/>
    </location>
</feature>
<gene>
    <name evidence="3" type="ORF">M407DRAFT_18367</name>
</gene>
<dbReference type="Proteomes" id="UP000054248">
    <property type="component" value="Unassembled WGS sequence"/>
</dbReference>
<dbReference type="OrthoDB" id="3246048at2759"/>
<dbReference type="EMBL" id="KN822953">
    <property type="protein sequence ID" value="KIO32593.1"/>
    <property type="molecule type" value="Genomic_DNA"/>
</dbReference>
<dbReference type="InterPro" id="IPR040976">
    <property type="entry name" value="Pkinase_fungal"/>
</dbReference>
<proteinExistence type="predicted"/>
<name>A0A0C3LF42_9AGAM</name>
<dbReference type="SUPFAM" id="SSF56112">
    <property type="entry name" value="Protein kinase-like (PK-like)"/>
    <property type="match status" value="1"/>
</dbReference>
<feature type="region of interest" description="Disordered" evidence="1">
    <location>
        <begin position="766"/>
        <end position="808"/>
    </location>
</feature>
<dbReference type="InterPro" id="IPR000719">
    <property type="entry name" value="Prot_kinase_dom"/>
</dbReference>
<feature type="region of interest" description="Disordered" evidence="1">
    <location>
        <begin position="1"/>
        <end position="55"/>
    </location>
</feature>
<organism evidence="3 4">
    <name type="scientific">Tulasnella calospora MUT 4182</name>
    <dbReference type="NCBI Taxonomy" id="1051891"/>
    <lineage>
        <taxon>Eukaryota</taxon>
        <taxon>Fungi</taxon>
        <taxon>Dikarya</taxon>
        <taxon>Basidiomycota</taxon>
        <taxon>Agaricomycotina</taxon>
        <taxon>Agaricomycetes</taxon>
        <taxon>Cantharellales</taxon>
        <taxon>Tulasnellaceae</taxon>
        <taxon>Tulasnella</taxon>
    </lineage>
</organism>
<reference evidence="4" key="2">
    <citation type="submission" date="2015-01" db="EMBL/GenBank/DDBJ databases">
        <title>Evolutionary Origins and Diversification of the Mycorrhizal Mutualists.</title>
        <authorList>
            <consortium name="DOE Joint Genome Institute"/>
            <consortium name="Mycorrhizal Genomics Consortium"/>
            <person name="Kohler A."/>
            <person name="Kuo A."/>
            <person name="Nagy L.G."/>
            <person name="Floudas D."/>
            <person name="Copeland A."/>
            <person name="Barry K.W."/>
            <person name="Cichocki N."/>
            <person name="Veneault-Fourrey C."/>
            <person name="LaButti K."/>
            <person name="Lindquist E.A."/>
            <person name="Lipzen A."/>
            <person name="Lundell T."/>
            <person name="Morin E."/>
            <person name="Murat C."/>
            <person name="Riley R."/>
            <person name="Ohm R."/>
            <person name="Sun H."/>
            <person name="Tunlid A."/>
            <person name="Henrissat B."/>
            <person name="Grigoriev I.V."/>
            <person name="Hibbett D.S."/>
            <person name="Martin F."/>
        </authorList>
    </citation>
    <scope>NUCLEOTIDE SEQUENCE [LARGE SCALE GENOMIC DNA]</scope>
    <source>
        <strain evidence="4">MUT 4182</strain>
    </source>
</reference>
<feature type="domain" description="Protein kinase" evidence="2">
    <location>
        <begin position="334"/>
        <end position="728"/>
    </location>
</feature>
<dbReference type="InterPro" id="IPR011009">
    <property type="entry name" value="Kinase-like_dom_sf"/>
</dbReference>
<accession>A0A0C3LF42</accession>
<evidence type="ECO:0000259" key="2">
    <source>
        <dbReference type="PROSITE" id="PS50011"/>
    </source>
</evidence>
<dbReference type="PROSITE" id="PS50011">
    <property type="entry name" value="PROTEIN_KINASE_DOM"/>
    <property type="match status" value="1"/>
</dbReference>
<dbReference type="Pfam" id="PF17667">
    <property type="entry name" value="Pkinase_fungal"/>
    <property type="match status" value="1"/>
</dbReference>
<evidence type="ECO:0000313" key="3">
    <source>
        <dbReference type="EMBL" id="KIO32593.1"/>
    </source>
</evidence>
<dbReference type="HOGENOM" id="CLU_011584_0_1_1"/>
<feature type="compositionally biased region" description="Polar residues" evidence="1">
    <location>
        <begin position="34"/>
        <end position="50"/>
    </location>
</feature>
<dbReference type="PANTHER" id="PTHR38248:SF2">
    <property type="entry name" value="FUNK1 11"/>
    <property type="match status" value="1"/>
</dbReference>
<dbReference type="GO" id="GO:0005524">
    <property type="term" value="F:ATP binding"/>
    <property type="evidence" value="ECO:0007669"/>
    <property type="project" value="InterPro"/>
</dbReference>
<reference evidence="3 4" key="1">
    <citation type="submission" date="2014-04" db="EMBL/GenBank/DDBJ databases">
        <authorList>
            <consortium name="DOE Joint Genome Institute"/>
            <person name="Kuo A."/>
            <person name="Girlanda M."/>
            <person name="Perotto S."/>
            <person name="Kohler A."/>
            <person name="Nagy L.G."/>
            <person name="Floudas D."/>
            <person name="Copeland A."/>
            <person name="Barry K.W."/>
            <person name="Cichocki N."/>
            <person name="Veneault-Fourrey C."/>
            <person name="LaButti K."/>
            <person name="Lindquist E.A."/>
            <person name="Lipzen A."/>
            <person name="Lundell T."/>
            <person name="Morin E."/>
            <person name="Murat C."/>
            <person name="Sun H."/>
            <person name="Tunlid A."/>
            <person name="Henrissat B."/>
            <person name="Grigoriev I.V."/>
            <person name="Hibbett D.S."/>
            <person name="Martin F."/>
            <person name="Nordberg H.P."/>
            <person name="Cantor M.N."/>
            <person name="Hua S.X."/>
        </authorList>
    </citation>
    <scope>NUCLEOTIDE SEQUENCE [LARGE SCALE GENOMIC DNA]</scope>
    <source>
        <strain evidence="3 4">MUT 4182</strain>
    </source>
</reference>
<dbReference type="AlphaFoldDB" id="A0A0C3LF42"/>
<protein>
    <recommendedName>
        <fullName evidence="2">Protein kinase domain-containing protein</fullName>
    </recommendedName>
</protein>
<evidence type="ECO:0000256" key="1">
    <source>
        <dbReference type="SAM" id="MobiDB-lite"/>
    </source>
</evidence>
<feature type="compositionally biased region" description="Polar residues" evidence="1">
    <location>
        <begin position="471"/>
        <end position="486"/>
    </location>
</feature>
<evidence type="ECO:0000313" key="4">
    <source>
        <dbReference type="Proteomes" id="UP000054248"/>
    </source>
</evidence>
<dbReference type="Gene3D" id="1.10.510.10">
    <property type="entry name" value="Transferase(Phosphotransferase) domain 1"/>
    <property type="match status" value="1"/>
</dbReference>
<keyword evidence="4" id="KW-1185">Reference proteome</keyword>
<sequence length="808" mass="91704">MQHQDNDDSSIQRSQTPPNQPSLPNQPSHEAPQLLSTPRKSGTPRSTTNVTRHRSEILNQMKDEMVRCDAWSEGFDLYLPDVGIVKEDIVAAVEKLKKKHCLRDIDNGDQKLQFTDFKVTPSHIKTTGEKMRYKPLTEICEVLGNLKLLNDREASCKLIQEPNSHSSAETPGGNFIVDAYLKLEKSTMPPLKTESTMKHFADMAVVSEYKTWERDFLDNRKKILGAATFCMNDDPRRMHIYGITIEDSMMTVWYFSRSHSAKSPAFDFTKDPDRYIRVMLSFLFATEEELGYDPTIQRRLDEVPGKQTLCHVYKVKDDVGDKRERYFKTQGSIFEHRSLCVTGRATRVWKVVEVKSFDECQPLDGSILVLKDVWLDSQSKTECQNLDAIFQELHKLADLLDKGDENPDIFKGFENDLKIPLKECLKGRSWARYFLTKVCDWQGFESRKVPPTAQADSTLFDPPTPTPTPSSNPYSDQSRSTTTQATDLVPVAQNRPLRQYCPRRQYRVVFKEVCEALHHVQRLEDVATALLDSVFALQLMFLAGWVHRDISSGNIYACRSQENGTDGAQVRGILADLEYAKHFDPDGAKSSSDPKTGTAFFMAIEIQKQVLIYNPDATGSMPSRGRRVPQSNLPTLTSVIHNFEHDMESIFWLFLWILLVRFPSERSAEQEKEFAGVLSAIFQDTSLCPPERERVFTTSGALDTLLKHWLNPELRPISDYLLTLREALVVGYHQRKFDFGNRPSYAALYPFLIDALASGRIVAEAKNADSSVGDDNRPSPKAARVESGTDAASSQHQNPEVEENEESS</sequence>